<dbReference type="EMBL" id="SSTJ01000015">
    <property type="protein sequence ID" value="THG36518.1"/>
    <property type="molecule type" value="Genomic_DNA"/>
</dbReference>
<evidence type="ECO:0000313" key="1">
    <source>
        <dbReference type="EMBL" id="THG36518.1"/>
    </source>
</evidence>
<protein>
    <recommendedName>
        <fullName evidence="3">PIN domain-containing protein</fullName>
    </recommendedName>
</protein>
<reference evidence="1 2" key="1">
    <citation type="submission" date="2019-04" db="EMBL/GenBank/DDBJ databases">
        <title>Microbes associate with the intestines of laboratory mice.</title>
        <authorList>
            <person name="Navarre W."/>
            <person name="Wong E."/>
            <person name="Huang K.C."/>
            <person name="Tropini C."/>
            <person name="Ng K."/>
            <person name="Yu B."/>
        </authorList>
    </citation>
    <scope>NUCLEOTIDE SEQUENCE [LARGE SCALE GENOMIC DNA]</scope>
    <source>
        <strain evidence="1 2">NM80_B27</strain>
    </source>
</reference>
<dbReference type="Proteomes" id="UP000308978">
    <property type="component" value="Unassembled WGS sequence"/>
</dbReference>
<gene>
    <name evidence="1" type="ORF">E5986_09865</name>
</gene>
<proteinExistence type="predicted"/>
<name>A0A4S4G171_9ACTN</name>
<organism evidence="1 2">
    <name type="scientific">Adlercreutzia caecimuris</name>
    <dbReference type="NCBI Taxonomy" id="671266"/>
    <lineage>
        <taxon>Bacteria</taxon>
        <taxon>Bacillati</taxon>
        <taxon>Actinomycetota</taxon>
        <taxon>Coriobacteriia</taxon>
        <taxon>Eggerthellales</taxon>
        <taxon>Eggerthellaceae</taxon>
        <taxon>Adlercreutzia</taxon>
    </lineage>
</organism>
<dbReference type="GeneID" id="82189779"/>
<dbReference type="AlphaFoldDB" id="A0A4S4G171"/>
<evidence type="ECO:0008006" key="3">
    <source>
        <dbReference type="Google" id="ProtNLM"/>
    </source>
</evidence>
<dbReference type="RefSeq" id="WP_016308360.1">
    <property type="nucleotide sequence ID" value="NZ_CAJTBT010000009.1"/>
</dbReference>
<evidence type="ECO:0000313" key="2">
    <source>
        <dbReference type="Proteomes" id="UP000308978"/>
    </source>
</evidence>
<accession>A0A4S4G171</accession>
<comment type="caution">
    <text evidence="1">The sequence shown here is derived from an EMBL/GenBank/DDBJ whole genome shotgun (WGS) entry which is preliminary data.</text>
</comment>
<sequence>MRLLIATDMLLDLIAERPESIEAWNKLNALELTGSAELWAAASSYDALRAQLAEVIDDADVRSALRSTMSFITICSVDGSDVRFALDHADLPYEAAIAEACARKIQADYVVTNQGPLAVSRAIKRVTPTELFDDIEAERGIVFDLVDF</sequence>